<dbReference type="InterPro" id="IPR029044">
    <property type="entry name" value="Nucleotide-diphossugar_trans"/>
</dbReference>
<dbReference type="Pfam" id="PF00535">
    <property type="entry name" value="Glycos_transf_2"/>
    <property type="match status" value="1"/>
</dbReference>
<comment type="caution">
    <text evidence="2">The sequence shown here is derived from an EMBL/GenBank/DDBJ whole genome shotgun (WGS) entry which is preliminary data.</text>
</comment>
<feature type="domain" description="Glycosyltransferase 2-like" evidence="1">
    <location>
        <begin position="10"/>
        <end position="185"/>
    </location>
</feature>
<dbReference type="RefSeq" id="WP_254163616.1">
    <property type="nucleotide sequence ID" value="NZ_JAHESF010000011.1"/>
</dbReference>
<evidence type="ECO:0000259" key="1">
    <source>
        <dbReference type="Pfam" id="PF00535"/>
    </source>
</evidence>
<dbReference type="SUPFAM" id="SSF53448">
    <property type="entry name" value="Nucleotide-diphospho-sugar transferases"/>
    <property type="match status" value="1"/>
</dbReference>
<dbReference type="GO" id="GO:0016758">
    <property type="term" value="F:hexosyltransferase activity"/>
    <property type="evidence" value="ECO:0007669"/>
    <property type="project" value="UniProtKB-ARBA"/>
</dbReference>
<keyword evidence="3" id="KW-1185">Reference proteome</keyword>
<evidence type="ECO:0000313" key="3">
    <source>
        <dbReference type="Proteomes" id="UP001319200"/>
    </source>
</evidence>
<dbReference type="CDD" id="cd00761">
    <property type="entry name" value="Glyco_tranf_GTA_type"/>
    <property type="match status" value="1"/>
</dbReference>
<dbReference type="AlphaFoldDB" id="A0AAP2DJY0"/>
<organism evidence="2 3">
    <name type="scientific">Chryseosolibacter histidini</name>
    <dbReference type="NCBI Taxonomy" id="2782349"/>
    <lineage>
        <taxon>Bacteria</taxon>
        <taxon>Pseudomonadati</taxon>
        <taxon>Bacteroidota</taxon>
        <taxon>Cytophagia</taxon>
        <taxon>Cytophagales</taxon>
        <taxon>Chryseotaleaceae</taxon>
        <taxon>Chryseosolibacter</taxon>
    </lineage>
</organism>
<dbReference type="Gene3D" id="3.90.550.10">
    <property type="entry name" value="Spore Coat Polysaccharide Biosynthesis Protein SpsA, Chain A"/>
    <property type="match status" value="1"/>
</dbReference>
<evidence type="ECO:0000313" key="2">
    <source>
        <dbReference type="EMBL" id="MBT1697743.1"/>
    </source>
</evidence>
<sequence length="311" mass="35828">MEATDKPLVSVILCFFNEERFIEEAIDSVLAQDHNRWELLLVDDGSVDRSTAIAKQYAARYPDKIRYMHHRGHCNEGLSASRNLGIESAQGDYVAFIDADDVWLPDKLSAQLKIFRRTNVTVVLEASQYWNSWNDPSKPDVIVPVGAQEGIYRPPQLSLTLYPLGAGAAPCPSGMMVRRSVLDNYGFEESFRGIYQMYEDQAFLCKVYLKEVVYVSAAWHNRYRQRPTSLVASISNGGKYHMVRSYFLQWFSQYLKYQKIPYRRVKALVQRARMPYIEPFRYKVMVDYPKMAKALAARVLVKLGILSYSKT</sequence>
<dbReference type="PANTHER" id="PTHR22916">
    <property type="entry name" value="GLYCOSYLTRANSFERASE"/>
    <property type="match status" value="1"/>
</dbReference>
<name>A0AAP2DJY0_9BACT</name>
<accession>A0AAP2DJY0</accession>
<dbReference type="InterPro" id="IPR001173">
    <property type="entry name" value="Glyco_trans_2-like"/>
</dbReference>
<dbReference type="EMBL" id="JAHESF010000011">
    <property type="protein sequence ID" value="MBT1697743.1"/>
    <property type="molecule type" value="Genomic_DNA"/>
</dbReference>
<proteinExistence type="predicted"/>
<protein>
    <submittedName>
        <fullName evidence="2">Glycosyltransferase family 2 protein</fullName>
    </submittedName>
</protein>
<reference evidence="2 3" key="1">
    <citation type="submission" date="2021-05" db="EMBL/GenBank/DDBJ databases">
        <title>A Polyphasic approach of four new species of the genus Ohtaekwangia: Ohtaekwangia histidinii sp. nov., Ohtaekwangia cretensis sp. nov., Ohtaekwangia indiensis sp. nov., Ohtaekwangia reichenbachii sp. nov. from diverse environment.</title>
        <authorList>
            <person name="Octaviana S."/>
        </authorList>
    </citation>
    <scope>NUCLEOTIDE SEQUENCE [LARGE SCALE GENOMIC DNA]</scope>
    <source>
        <strain evidence="2 3">PWU4</strain>
    </source>
</reference>
<dbReference type="PANTHER" id="PTHR22916:SF3">
    <property type="entry name" value="UDP-GLCNAC:BETAGAL BETA-1,3-N-ACETYLGLUCOSAMINYLTRANSFERASE-LIKE PROTEIN 1"/>
    <property type="match status" value="1"/>
</dbReference>
<gene>
    <name evidence="2" type="ORF">KK083_12700</name>
</gene>
<dbReference type="Proteomes" id="UP001319200">
    <property type="component" value="Unassembled WGS sequence"/>
</dbReference>